<evidence type="ECO:0000256" key="4">
    <source>
        <dbReference type="ARBA" id="ARBA00023015"/>
    </source>
</evidence>
<dbReference type="InterPro" id="IPR019775">
    <property type="entry name" value="WD40_repeat_CS"/>
</dbReference>
<keyword evidence="2 6" id="KW-0853">WD repeat</keyword>
<dbReference type="InterPro" id="IPR051243">
    <property type="entry name" value="PcG_WD-repeat"/>
</dbReference>
<reference evidence="8" key="1">
    <citation type="journal article" date="2018" name="DNA Res.">
        <title>Multiple hybrid de novo genome assembly of finger millet, an orphan allotetraploid crop.</title>
        <authorList>
            <person name="Hatakeyama M."/>
            <person name="Aluri S."/>
            <person name="Balachadran M.T."/>
            <person name="Sivarajan S.R."/>
            <person name="Patrignani A."/>
            <person name="Gruter S."/>
            <person name="Poveda L."/>
            <person name="Shimizu-Inatsugi R."/>
            <person name="Baeten J."/>
            <person name="Francoijs K.J."/>
            <person name="Nataraja K.N."/>
            <person name="Reddy Y.A.N."/>
            <person name="Phadnis S."/>
            <person name="Ravikumar R.L."/>
            <person name="Schlapbach R."/>
            <person name="Sreeman S.M."/>
            <person name="Shimizu K.K."/>
        </authorList>
    </citation>
    <scope>NUCLEOTIDE SEQUENCE</scope>
</reference>
<comment type="caution">
    <text evidence="8">The sequence shown here is derived from an EMBL/GenBank/DDBJ whole genome shotgun (WGS) entry which is preliminary data.</text>
</comment>
<feature type="repeat" description="WD" evidence="6">
    <location>
        <begin position="233"/>
        <end position="275"/>
    </location>
</feature>
<feature type="region of interest" description="Disordered" evidence="7">
    <location>
        <begin position="766"/>
        <end position="927"/>
    </location>
</feature>
<evidence type="ECO:0000256" key="6">
    <source>
        <dbReference type="PROSITE-ProRule" id="PRU00221"/>
    </source>
</evidence>
<keyword evidence="3" id="KW-0677">Repeat</keyword>
<feature type="compositionally biased region" description="Low complexity" evidence="7">
    <location>
        <begin position="842"/>
        <end position="852"/>
    </location>
</feature>
<accession>A0AAV5DPU9</accession>
<dbReference type="SMART" id="SM00320">
    <property type="entry name" value="WD40"/>
    <property type="match status" value="9"/>
</dbReference>
<evidence type="ECO:0000256" key="7">
    <source>
        <dbReference type="SAM" id="MobiDB-lite"/>
    </source>
</evidence>
<evidence type="ECO:0000313" key="9">
    <source>
        <dbReference type="Proteomes" id="UP001054889"/>
    </source>
</evidence>
<dbReference type="InterPro" id="IPR015943">
    <property type="entry name" value="WD40/YVTN_repeat-like_dom_sf"/>
</dbReference>
<dbReference type="Proteomes" id="UP001054889">
    <property type="component" value="Unassembled WGS sequence"/>
</dbReference>
<dbReference type="AlphaFoldDB" id="A0AAV5DPU9"/>
<dbReference type="EMBL" id="BQKI01000023">
    <property type="protein sequence ID" value="GJN12500.1"/>
    <property type="molecule type" value="Genomic_DNA"/>
</dbReference>
<evidence type="ECO:0000256" key="5">
    <source>
        <dbReference type="ARBA" id="ARBA00023163"/>
    </source>
</evidence>
<dbReference type="PANTHER" id="PTHR10253">
    <property type="entry name" value="POLYCOMB PROTEIN"/>
    <property type="match status" value="1"/>
</dbReference>
<feature type="compositionally biased region" description="Basic and acidic residues" evidence="7">
    <location>
        <begin position="1"/>
        <end position="28"/>
    </location>
</feature>
<organism evidence="8 9">
    <name type="scientific">Eleusine coracana subsp. coracana</name>
    <dbReference type="NCBI Taxonomy" id="191504"/>
    <lineage>
        <taxon>Eukaryota</taxon>
        <taxon>Viridiplantae</taxon>
        <taxon>Streptophyta</taxon>
        <taxon>Embryophyta</taxon>
        <taxon>Tracheophyta</taxon>
        <taxon>Spermatophyta</taxon>
        <taxon>Magnoliopsida</taxon>
        <taxon>Liliopsida</taxon>
        <taxon>Poales</taxon>
        <taxon>Poaceae</taxon>
        <taxon>PACMAD clade</taxon>
        <taxon>Chloridoideae</taxon>
        <taxon>Cynodonteae</taxon>
        <taxon>Eleusininae</taxon>
        <taxon>Eleusine</taxon>
    </lineage>
</organism>
<dbReference type="PRINTS" id="PR00320">
    <property type="entry name" value="GPROTEINBRPT"/>
</dbReference>
<evidence type="ECO:0000256" key="2">
    <source>
        <dbReference type="ARBA" id="ARBA00022574"/>
    </source>
</evidence>
<gene>
    <name evidence="8" type="primary">ga30783</name>
    <name evidence="8" type="ORF">PR202_ga30783</name>
</gene>
<feature type="compositionally biased region" description="Pro residues" evidence="7">
    <location>
        <begin position="782"/>
        <end position="798"/>
    </location>
</feature>
<dbReference type="SUPFAM" id="SSF101908">
    <property type="entry name" value="Putative isomerase YbhE"/>
    <property type="match status" value="1"/>
</dbReference>
<feature type="region of interest" description="Disordered" evidence="7">
    <location>
        <begin position="1"/>
        <end position="87"/>
    </location>
</feature>
<feature type="compositionally biased region" description="Basic and acidic residues" evidence="7">
    <location>
        <begin position="772"/>
        <end position="781"/>
    </location>
</feature>
<name>A0AAV5DPU9_ELECO</name>
<feature type="compositionally biased region" description="Basic residues" evidence="7">
    <location>
        <begin position="29"/>
        <end position="40"/>
    </location>
</feature>
<dbReference type="InterPro" id="IPR036322">
    <property type="entry name" value="WD40_repeat_dom_sf"/>
</dbReference>
<proteinExistence type="inferred from homology"/>
<dbReference type="PROSITE" id="PS50082">
    <property type="entry name" value="WD_REPEATS_2"/>
    <property type="match status" value="2"/>
</dbReference>
<dbReference type="Gene3D" id="2.130.10.10">
    <property type="entry name" value="YVTN repeat-like/Quinoprotein amine dehydrogenase"/>
    <property type="match status" value="3"/>
</dbReference>
<evidence type="ECO:0000256" key="1">
    <source>
        <dbReference type="ARBA" id="ARBA00008075"/>
    </source>
</evidence>
<evidence type="ECO:0000256" key="3">
    <source>
        <dbReference type="ARBA" id="ARBA00022737"/>
    </source>
</evidence>
<feature type="repeat" description="WD" evidence="6">
    <location>
        <begin position="658"/>
        <end position="700"/>
    </location>
</feature>
<comment type="similarity">
    <text evidence="1">Belongs to the WD repeat ESC family.</text>
</comment>
<sequence>MEPSDKKQVSNGKKLESGEKKQQSDGKKKDNKKHESRRKSATPLQPLRRNPMRQAPVAIASASAPSASASKSRPHPRKEEHTKEGEELELVVPPEPYILPLLPFMPKVGLEQGLGCEIAEGSLVPIQKREYNEYGKHTEGKLPLYAIGFNFLDARYHSVFATAGGNRVTTYRCLENGTFALLQAYIDEDKDESFYTISWARDHVDDSPLLVAAGVHGTIRVINCATEKLAKSFVSHGKAINEIKTQALKPSLIISASKDESIRLWNIHTGICIMIFAGDGGHRGEVLSVDFHPVDINRFVLTASVHNNYVDCTMWLGDFILSKGSIDILQKYPVPKCNLWFMKFSCDFHFSLLAIGNNEGKIYLWEVQSSPPSLITRLTNQQCKSPIRQTAVSYDGRIILGAGEDGTIWRWDEVDPPSSKNWGRSSRGRSEWACRSILPLLLFMAKLGPGLGLGCEAAEGSLVPTRKREYKPCGKHTEGKRPLYAIGFNFMDARYYDVFATVGGNRVSFPNPCFLLACCYYYYSLVLFLNAAKKLTAQWQRPLAGSALAQGSNPGKLNVLTQESGQQGTLLLKGLEAMRVLIRLARSASWVQVTTYRCLENGSFALLQAYVDEDKDESFYTLSWARDHVDGSPLLVAAGSNGIIRVINCATEKLAKSFVGHGDSINEIRTQALKPSLIISASKDESVRLWNVHTGICILIFAGAGGHRNEVLSVPLLLPPIPIWRKITCTGVLEPVRYASGRLFIRYLQRPERACAIRQGVGLRANRTARAPTKEGGRREPGPPPPLCGSLGSPPPLCRPMGRSPSRGGERERGGRGRGRSSRRGPSAAASSVQIQRRGWRRAGVAARSNGGELKGGGGSSRRGVEELRGGGESSRRGGELAGESLSGRGGMGRGRRWGSGACSWRGGGVSERRGRGRGKRDWGGKREGIEKERKRLTYGTHRRDKIRSHWLYNDHSFHASIKYTLFLLQDFHPSDINRFASCGMDNTVKIWSMKEFWPYVDKSYSWTDLPSKFPTKYVQFPVLIASVHSNYVDCTRWLGDFILSKGTIDILQKYPVPECDIWFIKFSCDFHFNQLAIGNREGKIYVWEVQSSPPSLIARLTNQQCKSPIRQTAVSFDGRNVTFDTFLGQHNPWSWRGWHHMAMGRSGSSQWQTLKQGEPALHPNLDWQCQMDHHNLMAYGTWLFQVGIRTVN</sequence>
<dbReference type="SUPFAM" id="SSF50978">
    <property type="entry name" value="WD40 repeat-like"/>
    <property type="match status" value="1"/>
</dbReference>
<keyword evidence="5" id="KW-0804">Transcription</keyword>
<protein>
    <submittedName>
        <fullName evidence="8">Uncharacterized protein</fullName>
    </submittedName>
</protein>
<feature type="compositionally biased region" description="Low complexity" evidence="7">
    <location>
        <begin position="58"/>
        <end position="71"/>
    </location>
</feature>
<dbReference type="InterPro" id="IPR001680">
    <property type="entry name" value="WD40_rpt"/>
</dbReference>
<dbReference type="InterPro" id="IPR020472">
    <property type="entry name" value="WD40_PAC1"/>
</dbReference>
<evidence type="ECO:0000313" key="8">
    <source>
        <dbReference type="EMBL" id="GJN12500.1"/>
    </source>
</evidence>
<keyword evidence="4" id="KW-0805">Transcription regulation</keyword>
<dbReference type="PROSITE" id="PS50294">
    <property type="entry name" value="WD_REPEATS_REGION"/>
    <property type="match status" value="1"/>
</dbReference>
<dbReference type="PROSITE" id="PS00678">
    <property type="entry name" value="WD_REPEATS_1"/>
    <property type="match status" value="2"/>
</dbReference>
<feature type="compositionally biased region" description="Basic and acidic residues" evidence="7">
    <location>
        <begin position="863"/>
        <end position="879"/>
    </location>
</feature>
<dbReference type="Pfam" id="PF00400">
    <property type="entry name" value="WD40"/>
    <property type="match status" value="2"/>
</dbReference>
<keyword evidence="9" id="KW-1185">Reference proteome</keyword>
<reference evidence="8" key="2">
    <citation type="submission" date="2021-12" db="EMBL/GenBank/DDBJ databases">
        <title>Resequencing data analysis of finger millet.</title>
        <authorList>
            <person name="Hatakeyama M."/>
            <person name="Aluri S."/>
            <person name="Balachadran M.T."/>
            <person name="Sivarajan S.R."/>
            <person name="Poveda L."/>
            <person name="Shimizu-Inatsugi R."/>
            <person name="Schlapbach R."/>
            <person name="Sreeman S.M."/>
            <person name="Shimizu K.K."/>
        </authorList>
    </citation>
    <scope>NUCLEOTIDE SEQUENCE</scope>
</reference>